<dbReference type="SUPFAM" id="SSF53597">
    <property type="entry name" value="Dihydrofolate reductase-like"/>
    <property type="match status" value="1"/>
</dbReference>
<dbReference type="GO" id="GO:0046655">
    <property type="term" value="P:folic acid metabolic process"/>
    <property type="evidence" value="ECO:0007669"/>
    <property type="project" value="TreeGrafter"/>
</dbReference>
<evidence type="ECO:0000256" key="7">
    <source>
        <dbReference type="ARBA" id="ARBA00025067"/>
    </source>
</evidence>
<dbReference type="Proteomes" id="UP000319627">
    <property type="component" value="Unassembled WGS sequence"/>
</dbReference>
<feature type="domain" description="DHFR" evidence="10">
    <location>
        <begin position="17"/>
        <end position="180"/>
    </location>
</feature>
<comment type="function">
    <text evidence="7 8">Key enzyme in folate metabolism. Catalyzes an essential reaction for de novo glycine and purine synthesis, and for DNA precursor synthesis.</text>
</comment>
<dbReference type="PANTHER" id="PTHR48069:SF3">
    <property type="entry name" value="DIHYDROFOLATE REDUCTASE"/>
    <property type="match status" value="1"/>
</dbReference>
<dbReference type="PRINTS" id="PR00070">
    <property type="entry name" value="DHFR"/>
</dbReference>
<evidence type="ECO:0000256" key="5">
    <source>
        <dbReference type="ARBA" id="ARBA00022857"/>
    </source>
</evidence>
<dbReference type="PROSITE" id="PS00075">
    <property type="entry name" value="DHFR_1"/>
    <property type="match status" value="1"/>
</dbReference>
<dbReference type="InterPro" id="IPR017925">
    <property type="entry name" value="DHFR_CS"/>
</dbReference>
<evidence type="ECO:0000256" key="8">
    <source>
        <dbReference type="PIRNR" id="PIRNR000194"/>
    </source>
</evidence>
<evidence type="ECO:0000256" key="9">
    <source>
        <dbReference type="RuleBase" id="RU004474"/>
    </source>
</evidence>
<dbReference type="Gene3D" id="3.40.430.10">
    <property type="entry name" value="Dihydrofolate Reductase, subunit A"/>
    <property type="match status" value="1"/>
</dbReference>
<dbReference type="EMBL" id="VLKG01000011">
    <property type="protein sequence ID" value="TWH64227.1"/>
    <property type="molecule type" value="Genomic_DNA"/>
</dbReference>
<evidence type="ECO:0000259" key="10">
    <source>
        <dbReference type="PROSITE" id="PS51330"/>
    </source>
</evidence>
<dbReference type="CDD" id="cd00209">
    <property type="entry name" value="DHFR"/>
    <property type="match status" value="1"/>
</dbReference>
<gene>
    <name evidence="11" type="ORF">LX59_02634</name>
</gene>
<dbReference type="InterPro" id="IPR001796">
    <property type="entry name" value="DHFR_dom"/>
</dbReference>
<keyword evidence="6 8" id="KW-0560">Oxidoreductase</keyword>
<dbReference type="PIRSF" id="PIRSF000194">
    <property type="entry name" value="DHFR"/>
    <property type="match status" value="1"/>
</dbReference>
<dbReference type="PROSITE" id="PS51330">
    <property type="entry name" value="DHFR_2"/>
    <property type="match status" value="1"/>
</dbReference>
<evidence type="ECO:0000256" key="2">
    <source>
        <dbReference type="ARBA" id="ARBA00009539"/>
    </source>
</evidence>
<reference evidence="11 12" key="1">
    <citation type="submission" date="2019-07" db="EMBL/GenBank/DDBJ databases">
        <title>Genomic Encyclopedia of Type Strains, Phase I: the one thousand microbial genomes (KMG-I) project.</title>
        <authorList>
            <person name="Kyrpides N."/>
        </authorList>
    </citation>
    <scope>NUCLEOTIDE SEQUENCE [LARGE SCALE GENOMIC DNA]</scope>
    <source>
        <strain evidence="11 12">DSM 375</strain>
    </source>
</reference>
<organism evidence="11 12">
    <name type="scientific">Azomonas agilis</name>
    <dbReference type="NCBI Taxonomy" id="116849"/>
    <lineage>
        <taxon>Bacteria</taxon>
        <taxon>Pseudomonadati</taxon>
        <taxon>Pseudomonadota</taxon>
        <taxon>Gammaproteobacteria</taxon>
        <taxon>Pseudomonadales</taxon>
        <taxon>Pseudomonadaceae</taxon>
        <taxon>Azomonas</taxon>
    </lineage>
</organism>
<dbReference type="GO" id="GO:0046452">
    <property type="term" value="P:dihydrofolate metabolic process"/>
    <property type="evidence" value="ECO:0007669"/>
    <property type="project" value="TreeGrafter"/>
</dbReference>
<comment type="similarity">
    <text evidence="2 8 9">Belongs to the dihydrofolate reductase family.</text>
</comment>
<dbReference type="GO" id="GO:0006730">
    <property type="term" value="P:one-carbon metabolic process"/>
    <property type="evidence" value="ECO:0007669"/>
    <property type="project" value="UniProtKB-KW"/>
</dbReference>
<evidence type="ECO:0000256" key="1">
    <source>
        <dbReference type="ARBA" id="ARBA00004903"/>
    </source>
</evidence>
<dbReference type="GO" id="GO:0070401">
    <property type="term" value="F:NADP+ binding"/>
    <property type="evidence" value="ECO:0007669"/>
    <property type="project" value="UniProtKB-ARBA"/>
</dbReference>
<dbReference type="FunFam" id="3.40.430.10:FF:000001">
    <property type="entry name" value="Dihydrofolate reductase"/>
    <property type="match status" value="1"/>
</dbReference>
<comment type="caution">
    <text evidence="11">The sequence shown here is derived from an EMBL/GenBank/DDBJ whole genome shotgun (WGS) entry which is preliminary data.</text>
</comment>
<accession>A0A562HZL5</accession>
<sequence length="182" mass="20403">MPLSMSSASCPQTTPISLAMIVAVAKNGVIGQDNRLPWHLPQDLQYFKARTLGKPIIMGRKTWESLKRPLPGRLNLVVSRQPQWQAEGAEVFPDLSAALERGQIWAQQQQVSEVMVIGGSEVFAQALPWIQRLYLTRVNLNPEGDAHFPDWQSPAWHQIASEAHPAQAEAPAYTFEVWERQA</sequence>
<keyword evidence="12" id="KW-1185">Reference proteome</keyword>
<comment type="catalytic activity">
    <reaction evidence="8">
        <text>(6S)-5,6,7,8-tetrahydrofolate + NADP(+) = 7,8-dihydrofolate + NADPH + H(+)</text>
        <dbReference type="Rhea" id="RHEA:15009"/>
        <dbReference type="ChEBI" id="CHEBI:15378"/>
        <dbReference type="ChEBI" id="CHEBI:57451"/>
        <dbReference type="ChEBI" id="CHEBI:57453"/>
        <dbReference type="ChEBI" id="CHEBI:57783"/>
        <dbReference type="ChEBI" id="CHEBI:58349"/>
        <dbReference type="EC" id="1.5.1.3"/>
    </reaction>
</comment>
<keyword evidence="4 8" id="KW-0554">One-carbon metabolism</keyword>
<dbReference type="Pfam" id="PF00186">
    <property type="entry name" value="DHFR_1"/>
    <property type="match status" value="1"/>
</dbReference>
<dbReference type="InterPro" id="IPR012259">
    <property type="entry name" value="DHFR"/>
</dbReference>
<dbReference type="AlphaFoldDB" id="A0A562HZL5"/>
<name>A0A562HZL5_9GAMM</name>
<evidence type="ECO:0000256" key="3">
    <source>
        <dbReference type="ARBA" id="ARBA00012856"/>
    </source>
</evidence>
<dbReference type="InterPro" id="IPR024072">
    <property type="entry name" value="DHFR-like_dom_sf"/>
</dbReference>
<proteinExistence type="inferred from homology"/>
<keyword evidence="5 8" id="KW-0521">NADP</keyword>
<dbReference type="GO" id="GO:0046654">
    <property type="term" value="P:tetrahydrofolate biosynthetic process"/>
    <property type="evidence" value="ECO:0007669"/>
    <property type="project" value="UniProtKB-UniPathway"/>
</dbReference>
<evidence type="ECO:0000313" key="11">
    <source>
        <dbReference type="EMBL" id="TWH64227.1"/>
    </source>
</evidence>
<protein>
    <recommendedName>
        <fullName evidence="3 8">Dihydrofolate reductase</fullName>
        <ecNumber evidence="3 8">1.5.1.3</ecNumber>
    </recommendedName>
</protein>
<dbReference type="GO" id="GO:0004146">
    <property type="term" value="F:dihydrofolate reductase activity"/>
    <property type="evidence" value="ECO:0007669"/>
    <property type="project" value="UniProtKB-EC"/>
</dbReference>
<evidence type="ECO:0000256" key="4">
    <source>
        <dbReference type="ARBA" id="ARBA00022563"/>
    </source>
</evidence>
<evidence type="ECO:0000313" key="12">
    <source>
        <dbReference type="Proteomes" id="UP000319627"/>
    </source>
</evidence>
<dbReference type="UniPathway" id="UPA00077">
    <property type="reaction ID" value="UER00158"/>
</dbReference>
<dbReference type="PANTHER" id="PTHR48069">
    <property type="entry name" value="DIHYDROFOLATE REDUCTASE"/>
    <property type="match status" value="1"/>
</dbReference>
<evidence type="ECO:0000256" key="6">
    <source>
        <dbReference type="ARBA" id="ARBA00023002"/>
    </source>
</evidence>
<dbReference type="GO" id="GO:0005829">
    <property type="term" value="C:cytosol"/>
    <property type="evidence" value="ECO:0007669"/>
    <property type="project" value="TreeGrafter"/>
</dbReference>
<comment type="pathway">
    <text evidence="1 8">Cofactor biosynthesis; tetrahydrofolate biosynthesis; 5,6,7,8-tetrahydrofolate from 7,8-dihydrofolate: step 1/1.</text>
</comment>
<dbReference type="EC" id="1.5.1.3" evidence="3 8"/>